<dbReference type="GO" id="GO:1990050">
    <property type="term" value="F:phosphatidic acid transfer activity"/>
    <property type="evidence" value="ECO:0007669"/>
    <property type="project" value="TreeGrafter"/>
</dbReference>
<evidence type="ECO:0000256" key="2">
    <source>
        <dbReference type="ARBA" id="ARBA00023157"/>
    </source>
</evidence>
<dbReference type="Proteomes" id="UP000694541">
    <property type="component" value="Unplaced"/>
</dbReference>
<accession>A0A8B9N5M4</accession>
<dbReference type="InterPro" id="IPR007918">
    <property type="entry name" value="MDM35_apoptosis"/>
</dbReference>
<dbReference type="GO" id="GO:0045332">
    <property type="term" value="P:phospholipid translocation"/>
    <property type="evidence" value="ECO:0007669"/>
    <property type="project" value="TreeGrafter"/>
</dbReference>
<evidence type="ECO:0000313" key="5">
    <source>
        <dbReference type="Ensembl" id="ENSANIP00000016916.1"/>
    </source>
</evidence>
<reference evidence="5" key="1">
    <citation type="submission" date="2025-08" db="UniProtKB">
        <authorList>
            <consortium name="Ensembl"/>
        </authorList>
    </citation>
    <scope>IDENTIFICATION</scope>
</reference>
<feature type="region of interest" description="Disordered" evidence="4">
    <location>
        <begin position="33"/>
        <end position="156"/>
    </location>
</feature>
<organism evidence="5 6">
    <name type="scientific">Accipiter nisus</name>
    <name type="common">Eurasian sparrowhawk</name>
    <dbReference type="NCBI Taxonomy" id="211598"/>
    <lineage>
        <taxon>Eukaryota</taxon>
        <taxon>Metazoa</taxon>
        <taxon>Chordata</taxon>
        <taxon>Craniata</taxon>
        <taxon>Vertebrata</taxon>
        <taxon>Euteleostomi</taxon>
        <taxon>Archelosauria</taxon>
        <taxon>Archosauria</taxon>
        <taxon>Dinosauria</taxon>
        <taxon>Saurischia</taxon>
        <taxon>Theropoda</taxon>
        <taxon>Coelurosauria</taxon>
        <taxon>Aves</taxon>
        <taxon>Neognathae</taxon>
        <taxon>Neoaves</taxon>
        <taxon>Telluraves</taxon>
        <taxon>Accipitrimorphae</taxon>
        <taxon>Accipitriformes</taxon>
        <taxon>Accipitridae</taxon>
        <taxon>Accipitrinae</taxon>
        <taxon>Accipiter</taxon>
    </lineage>
</organism>
<dbReference type="GO" id="GO:0005758">
    <property type="term" value="C:mitochondrial intermembrane space"/>
    <property type="evidence" value="ECO:0007669"/>
    <property type="project" value="TreeGrafter"/>
</dbReference>
<dbReference type="Pfam" id="PF05254">
    <property type="entry name" value="UPF0203"/>
    <property type="match status" value="1"/>
</dbReference>
<evidence type="ECO:0000256" key="4">
    <source>
        <dbReference type="SAM" id="MobiDB-lite"/>
    </source>
</evidence>
<dbReference type="GO" id="GO:0005634">
    <property type="term" value="C:nucleus"/>
    <property type="evidence" value="ECO:0007669"/>
    <property type="project" value="TreeGrafter"/>
</dbReference>
<keyword evidence="2" id="KW-1015">Disulfide bond</keyword>
<dbReference type="Ensembl" id="ENSANIT00000017500.1">
    <property type="protein sequence ID" value="ENSANIP00000016916.1"/>
    <property type="gene ID" value="ENSANIG00000011529.1"/>
</dbReference>
<comment type="similarity">
    <text evidence="1">Belongs to the TRIAP1/MDM35 family.</text>
</comment>
<evidence type="ECO:0000313" key="6">
    <source>
        <dbReference type="Proteomes" id="UP000694541"/>
    </source>
</evidence>
<feature type="compositionally biased region" description="Low complexity" evidence="4">
    <location>
        <begin position="120"/>
        <end position="134"/>
    </location>
</feature>
<dbReference type="AlphaFoldDB" id="A0A8B9N5M4"/>
<dbReference type="PANTHER" id="PTHR46403:SF1">
    <property type="entry name" value="TP53-REGULATED INHIBITOR OF APOPTOSIS 1"/>
    <property type="match status" value="1"/>
</dbReference>
<name>A0A8B9N5M4_9AVES</name>
<dbReference type="PANTHER" id="PTHR46403">
    <property type="entry name" value="TP53-REGULATED INHIBITOR OF APOPTOSIS 1"/>
    <property type="match status" value="1"/>
</dbReference>
<keyword evidence="6" id="KW-1185">Reference proteome</keyword>
<feature type="compositionally biased region" description="Low complexity" evidence="4">
    <location>
        <begin position="87"/>
        <end position="110"/>
    </location>
</feature>
<dbReference type="PROSITE" id="PS51808">
    <property type="entry name" value="CHCH"/>
    <property type="match status" value="1"/>
</dbReference>
<sequence>TSIKLLFFPPPDLAPSTGQNRTWRSFRYLRPGAAAGRQGGTAVSRAPGPHSSLPVLLPGAAPAGPSLPAGATAARPAATPGAGGPARGTRPGQRGPAPAATAAAAAALGPHRARRGATGRGRATASRRITAAPRDVTSPRRKRVKSGGAAGPGAVGEGAASAAAMNSVGEACTELKREYDQCFNRWFAEKFLKGESAGDPCGQLFKRYQLCVQKAIKEKDIPIEGLEFMGPSKGKTENSS</sequence>
<feature type="compositionally biased region" description="Low complexity" evidence="4">
    <location>
        <begin position="51"/>
        <end position="80"/>
    </location>
</feature>
<proteinExistence type="inferred from homology"/>
<evidence type="ECO:0000256" key="1">
    <source>
        <dbReference type="ARBA" id="ARBA00006196"/>
    </source>
</evidence>
<protein>
    <submittedName>
        <fullName evidence="5">TP53 regulated inhibitor of apoptosis 1</fullName>
    </submittedName>
</protein>
<reference evidence="5" key="2">
    <citation type="submission" date="2025-09" db="UniProtKB">
        <authorList>
            <consortium name="Ensembl"/>
        </authorList>
    </citation>
    <scope>IDENTIFICATION</scope>
</reference>
<comment type="catalytic activity">
    <reaction evidence="3">
        <text>a 1,2-diacyl-sn-glycero-3-phosphate(in) = a 1,2-diacyl-sn-glycero-3-phosphate(out)</text>
        <dbReference type="Rhea" id="RHEA:36435"/>
        <dbReference type="ChEBI" id="CHEBI:58608"/>
    </reaction>
</comment>
<evidence type="ECO:0000256" key="3">
    <source>
        <dbReference type="ARBA" id="ARBA00023706"/>
    </source>
</evidence>
<dbReference type="GO" id="GO:0005829">
    <property type="term" value="C:cytosol"/>
    <property type="evidence" value="ECO:0007669"/>
    <property type="project" value="TreeGrafter"/>
</dbReference>